<dbReference type="Gene3D" id="1.10.490.10">
    <property type="entry name" value="Globins"/>
    <property type="match status" value="1"/>
</dbReference>
<evidence type="ECO:0000256" key="1">
    <source>
        <dbReference type="ARBA" id="ARBA00022617"/>
    </source>
</evidence>
<dbReference type="PROSITE" id="PS01033">
    <property type="entry name" value="GLOBIN"/>
    <property type="match status" value="1"/>
</dbReference>
<keyword evidence="4" id="KW-0561">Oxygen transport</keyword>
<evidence type="ECO:0000256" key="2">
    <source>
        <dbReference type="ARBA" id="ARBA00022723"/>
    </source>
</evidence>
<dbReference type="InterPro" id="IPR050532">
    <property type="entry name" value="Globin-like_OT"/>
</dbReference>
<accession>A0A6P7S7M9</accession>
<name>A0A6P7S7M9_9MOLL</name>
<dbReference type="KEGG" id="osn:115209741"/>
<dbReference type="SUPFAM" id="SSF46458">
    <property type="entry name" value="Globin-like"/>
    <property type="match status" value="1"/>
</dbReference>
<keyword evidence="3" id="KW-0408">Iron</keyword>
<dbReference type="GO" id="GO:0046872">
    <property type="term" value="F:metal ion binding"/>
    <property type="evidence" value="ECO:0007669"/>
    <property type="project" value="UniProtKB-KW"/>
</dbReference>
<keyword evidence="4" id="KW-0813">Transport</keyword>
<comment type="similarity">
    <text evidence="4">Belongs to the globin family.</text>
</comment>
<dbReference type="InterPro" id="IPR000971">
    <property type="entry name" value="Globin"/>
</dbReference>
<keyword evidence="1 4" id="KW-0349">Heme</keyword>
<evidence type="ECO:0000256" key="3">
    <source>
        <dbReference type="ARBA" id="ARBA00023004"/>
    </source>
</evidence>
<evidence type="ECO:0000256" key="4">
    <source>
        <dbReference type="RuleBase" id="RU000356"/>
    </source>
</evidence>
<dbReference type="RefSeq" id="XP_029634108.1">
    <property type="nucleotide sequence ID" value="XM_029778248.2"/>
</dbReference>
<organism evidence="6 7">
    <name type="scientific">Octopus sinensis</name>
    <name type="common">East Asian common octopus</name>
    <dbReference type="NCBI Taxonomy" id="2607531"/>
    <lineage>
        <taxon>Eukaryota</taxon>
        <taxon>Metazoa</taxon>
        <taxon>Spiralia</taxon>
        <taxon>Lophotrochozoa</taxon>
        <taxon>Mollusca</taxon>
        <taxon>Cephalopoda</taxon>
        <taxon>Coleoidea</taxon>
        <taxon>Octopodiformes</taxon>
        <taxon>Octopoda</taxon>
        <taxon>Incirrata</taxon>
        <taxon>Octopodidae</taxon>
        <taxon>Octopus</taxon>
    </lineage>
</organism>
<dbReference type="GO" id="GO:0020037">
    <property type="term" value="F:heme binding"/>
    <property type="evidence" value="ECO:0007669"/>
    <property type="project" value="InterPro"/>
</dbReference>
<keyword evidence="2" id="KW-0479">Metal-binding</keyword>
<evidence type="ECO:0000259" key="5">
    <source>
        <dbReference type="PROSITE" id="PS01033"/>
    </source>
</evidence>
<dbReference type="GO" id="GO:0019825">
    <property type="term" value="F:oxygen binding"/>
    <property type="evidence" value="ECO:0007669"/>
    <property type="project" value="InterPro"/>
</dbReference>
<dbReference type="InterPro" id="IPR009050">
    <property type="entry name" value="Globin-like_sf"/>
</dbReference>
<dbReference type="Pfam" id="PF00042">
    <property type="entry name" value="Globin"/>
    <property type="match status" value="1"/>
</dbReference>
<reference evidence="7" key="1">
    <citation type="submission" date="2025-08" db="UniProtKB">
        <authorList>
            <consortium name="RefSeq"/>
        </authorList>
    </citation>
    <scope>IDENTIFICATION</scope>
</reference>
<evidence type="ECO:0000313" key="6">
    <source>
        <dbReference type="Proteomes" id="UP000515154"/>
    </source>
</evidence>
<dbReference type="PANTHER" id="PTHR46458:SF5">
    <property type="entry name" value="GLOBIN FAMILY PROFILE DOMAIN-CONTAINING PROTEIN"/>
    <property type="match status" value="1"/>
</dbReference>
<dbReference type="GO" id="GO:0005344">
    <property type="term" value="F:oxygen carrier activity"/>
    <property type="evidence" value="ECO:0007669"/>
    <property type="project" value="UniProtKB-KW"/>
</dbReference>
<protein>
    <submittedName>
        <fullName evidence="7">Neuroglobin-like</fullName>
    </submittedName>
</protein>
<sequence>MLCLQRAEAMADGLPYPAPPPPTDPRLPLSPLQVFKLKKSWKGIKRSIELTGVEMFVRMFRSEPYLKEMFKEFRNLVTDDEMRENVALEKHATMVMNLLDEAINNIDNVDLLLDLLHRVGKNHLRFEGFDVSYFWLAEKPLLEAIKITLGDRYTENMDIIYKLVIRFLLTEITKACRNDVS</sequence>
<dbReference type="AlphaFoldDB" id="A0A6P7S7M9"/>
<proteinExistence type="inferred from homology"/>
<dbReference type="Proteomes" id="UP000515154">
    <property type="component" value="Linkage group LG3"/>
</dbReference>
<keyword evidence="6" id="KW-1185">Reference proteome</keyword>
<dbReference type="PANTHER" id="PTHR46458">
    <property type="entry name" value="BLR2807 PROTEIN"/>
    <property type="match status" value="1"/>
</dbReference>
<feature type="domain" description="Globin" evidence="5">
    <location>
        <begin position="28"/>
        <end position="177"/>
    </location>
</feature>
<dbReference type="InterPro" id="IPR012292">
    <property type="entry name" value="Globin/Proto"/>
</dbReference>
<gene>
    <name evidence="7" type="primary">LOC115209741</name>
</gene>
<evidence type="ECO:0000313" key="7">
    <source>
        <dbReference type="RefSeq" id="XP_029634108.1"/>
    </source>
</evidence>